<dbReference type="InterPro" id="IPR002495">
    <property type="entry name" value="Glyco_trans_8"/>
</dbReference>
<dbReference type="EMBL" id="JADEXQ010000052">
    <property type="protein sequence ID" value="MBE9031085.1"/>
    <property type="molecule type" value="Genomic_DNA"/>
</dbReference>
<name>A0A928Z5B5_9CYAN</name>
<protein>
    <recommendedName>
        <fullName evidence="3">Glycosyltransferase family 8 protein</fullName>
    </recommendedName>
</protein>
<sequence>MKVDRRDPELTLGDNFSYVTVLSTDTYIEGVIVLHRSLQRSQARYPFLVLVTPNLSDLTFQLLQRYGIEYRLIGPIELNTDVPDHQVRWQWTYSKLQIFNQTQFDKLVYLDADMLVYQNIDELFHQPHMAAVNAGGMLPEYASWTDFNSGLMVIEPSELLYEDMLAKLPELYMPAGGDQDFLNAYYPEWQSQPEKHLDHSYNIFHEHVDRYQQLHGYQLIGNRRQVGKSIKVIHYVGERKPWLMKERLFEQQQFSLAMVQRNLKHTARYLLRTTRKWLPEKYQQRMPRAVGDRLQQQTLQHWLRMYQT</sequence>
<dbReference type="SUPFAM" id="SSF53448">
    <property type="entry name" value="Nucleotide-diphospho-sugar transferases"/>
    <property type="match status" value="1"/>
</dbReference>
<dbReference type="Proteomes" id="UP000625316">
    <property type="component" value="Unassembled WGS sequence"/>
</dbReference>
<dbReference type="AlphaFoldDB" id="A0A928Z5B5"/>
<keyword evidence="2" id="KW-1185">Reference proteome</keyword>
<gene>
    <name evidence="1" type="ORF">IQ266_15225</name>
</gene>
<dbReference type="InterPro" id="IPR029044">
    <property type="entry name" value="Nucleotide-diphossugar_trans"/>
</dbReference>
<dbReference type="Gene3D" id="3.90.550.10">
    <property type="entry name" value="Spore Coat Polysaccharide Biosynthesis Protein SpsA, Chain A"/>
    <property type="match status" value="1"/>
</dbReference>
<organism evidence="1 2">
    <name type="scientific">Romeriopsis navalis LEGE 11480</name>
    <dbReference type="NCBI Taxonomy" id="2777977"/>
    <lineage>
        <taxon>Bacteria</taxon>
        <taxon>Bacillati</taxon>
        <taxon>Cyanobacteriota</taxon>
        <taxon>Cyanophyceae</taxon>
        <taxon>Leptolyngbyales</taxon>
        <taxon>Leptolyngbyaceae</taxon>
        <taxon>Romeriopsis</taxon>
        <taxon>Romeriopsis navalis</taxon>
    </lineage>
</organism>
<dbReference type="RefSeq" id="WP_264325914.1">
    <property type="nucleotide sequence ID" value="NZ_JADEXQ010000052.1"/>
</dbReference>
<dbReference type="PANTHER" id="PTHR11183">
    <property type="entry name" value="GLYCOGENIN SUBFAMILY MEMBER"/>
    <property type="match status" value="1"/>
</dbReference>
<dbReference type="GO" id="GO:0016757">
    <property type="term" value="F:glycosyltransferase activity"/>
    <property type="evidence" value="ECO:0007669"/>
    <property type="project" value="InterPro"/>
</dbReference>
<dbReference type="InterPro" id="IPR050587">
    <property type="entry name" value="GNT1/Glycosyltrans_8"/>
</dbReference>
<proteinExistence type="predicted"/>
<dbReference type="Pfam" id="PF01501">
    <property type="entry name" value="Glyco_transf_8"/>
    <property type="match status" value="1"/>
</dbReference>
<comment type="caution">
    <text evidence="1">The sequence shown here is derived from an EMBL/GenBank/DDBJ whole genome shotgun (WGS) entry which is preliminary data.</text>
</comment>
<evidence type="ECO:0000313" key="2">
    <source>
        <dbReference type="Proteomes" id="UP000625316"/>
    </source>
</evidence>
<accession>A0A928Z5B5</accession>
<reference evidence="1" key="1">
    <citation type="submission" date="2020-10" db="EMBL/GenBank/DDBJ databases">
        <authorList>
            <person name="Castelo-Branco R."/>
            <person name="Eusebio N."/>
            <person name="Adriana R."/>
            <person name="Vieira A."/>
            <person name="Brugerolle De Fraissinette N."/>
            <person name="Rezende De Castro R."/>
            <person name="Schneider M.P."/>
            <person name="Vasconcelos V."/>
            <person name="Leao P.N."/>
        </authorList>
    </citation>
    <scope>NUCLEOTIDE SEQUENCE</scope>
    <source>
        <strain evidence="1">LEGE 11480</strain>
    </source>
</reference>
<evidence type="ECO:0008006" key="3">
    <source>
        <dbReference type="Google" id="ProtNLM"/>
    </source>
</evidence>
<evidence type="ECO:0000313" key="1">
    <source>
        <dbReference type="EMBL" id="MBE9031085.1"/>
    </source>
</evidence>